<accession>A0AAV6KYB4</accession>
<keyword evidence="3" id="KW-1185">Reference proteome</keyword>
<dbReference type="AlphaFoldDB" id="A0AAV6KYB4"/>
<evidence type="ECO:0000313" key="3">
    <source>
        <dbReference type="Proteomes" id="UP000823749"/>
    </source>
</evidence>
<evidence type="ECO:0000256" key="1">
    <source>
        <dbReference type="SAM" id="MobiDB-lite"/>
    </source>
</evidence>
<gene>
    <name evidence="2" type="ORF">RHGRI_007062</name>
</gene>
<reference evidence="2" key="1">
    <citation type="submission" date="2020-08" db="EMBL/GenBank/DDBJ databases">
        <title>Plant Genome Project.</title>
        <authorList>
            <person name="Zhang R.-G."/>
        </authorList>
    </citation>
    <scope>NUCLEOTIDE SEQUENCE</scope>
    <source>
        <strain evidence="2">WSP0</strain>
        <tissue evidence="2">Leaf</tissue>
    </source>
</reference>
<protein>
    <submittedName>
        <fullName evidence="2">Uncharacterized protein</fullName>
    </submittedName>
</protein>
<feature type="region of interest" description="Disordered" evidence="1">
    <location>
        <begin position="55"/>
        <end position="90"/>
    </location>
</feature>
<feature type="compositionally biased region" description="Polar residues" evidence="1">
    <location>
        <begin position="55"/>
        <end position="65"/>
    </location>
</feature>
<name>A0AAV6KYB4_9ERIC</name>
<evidence type="ECO:0000313" key="2">
    <source>
        <dbReference type="EMBL" id="KAG5556662.1"/>
    </source>
</evidence>
<sequence length="90" mass="9900">MDRVFRDVTAMGNDAMFPGDCIDDIAEGSDELDGPHGLYESLRQSQNFNQITTLGHPSFPESSQPFPLGYEAFPQESKPFPQGSPFPHGP</sequence>
<proteinExistence type="predicted"/>
<comment type="caution">
    <text evidence="2">The sequence shown here is derived from an EMBL/GenBank/DDBJ whole genome shotgun (WGS) entry which is preliminary data.</text>
</comment>
<organism evidence="2 3">
    <name type="scientific">Rhododendron griersonianum</name>
    <dbReference type="NCBI Taxonomy" id="479676"/>
    <lineage>
        <taxon>Eukaryota</taxon>
        <taxon>Viridiplantae</taxon>
        <taxon>Streptophyta</taxon>
        <taxon>Embryophyta</taxon>
        <taxon>Tracheophyta</taxon>
        <taxon>Spermatophyta</taxon>
        <taxon>Magnoliopsida</taxon>
        <taxon>eudicotyledons</taxon>
        <taxon>Gunneridae</taxon>
        <taxon>Pentapetalae</taxon>
        <taxon>asterids</taxon>
        <taxon>Ericales</taxon>
        <taxon>Ericaceae</taxon>
        <taxon>Ericoideae</taxon>
        <taxon>Rhodoreae</taxon>
        <taxon>Rhododendron</taxon>
    </lineage>
</organism>
<dbReference type="Proteomes" id="UP000823749">
    <property type="component" value="Chromosome 3"/>
</dbReference>
<dbReference type="EMBL" id="JACTNZ010000003">
    <property type="protein sequence ID" value="KAG5556662.1"/>
    <property type="molecule type" value="Genomic_DNA"/>
</dbReference>